<keyword evidence="2" id="KW-1185">Reference proteome</keyword>
<dbReference type="Proteomes" id="UP001597318">
    <property type="component" value="Unassembled WGS sequence"/>
</dbReference>
<dbReference type="SUPFAM" id="SSF52467">
    <property type="entry name" value="DHS-like NAD/FAD-binding domain"/>
    <property type="match status" value="1"/>
</dbReference>
<proteinExistence type="predicted"/>
<comment type="caution">
    <text evidence="1">The sequence shown here is derived from an EMBL/GenBank/DDBJ whole genome shotgun (WGS) entry which is preliminary data.</text>
</comment>
<accession>A0ABW5C072</accession>
<protein>
    <submittedName>
        <fullName evidence="1">SIR2 family protein</fullName>
    </submittedName>
</protein>
<evidence type="ECO:0000313" key="1">
    <source>
        <dbReference type="EMBL" id="MFD2215309.1"/>
    </source>
</evidence>
<name>A0ABW5C072_9BACI</name>
<dbReference type="InterPro" id="IPR029035">
    <property type="entry name" value="DHS-like_NAD/FAD-binding_dom"/>
</dbReference>
<reference evidence="2" key="1">
    <citation type="journal article" date="2019" name="Int. J. Syst. Evol. Microbiol.">
        <title>The Global Catalogue of Microorganisms (GCM) 10K type strain sequencing project: providing services to taxonomists for standard genome sequencing and annotation.</title>
        <authorList>
            <consortium name="The Broad Institute Genomics Platform"/>
            <consortium name="The Broad Institute Genome Sequencing Center for Infectious Disease"/>
            <person name="Wu L."/>
            <person name="Ma J."/>
        </authorList>
    </citation>
    <scope>NUCLEOTIDE SEQUENCE [LARGE SCALE GENOMIC DNA]</scope>
    <source>
        <strain evidence="2">CGMCC 1.15474</strain>
    </source>
</reference>
<dbReference type="Pfam" id="PF13289">
    <property type="entry name" value="SIR2_2"/>
    <property type="match status" value="1"/>
</dbReference>
<dbReference type="EMBL" id="JBHUIK010000003">
    <property type="protein sequence ID" value="MFD2215309.1"/>
    <property type="molecule type" value="Genomic_DNA"/>
</dbReference>
<evidence type="ECO:0000313" key="2">
    <source>
        <dbReference type="Proteomes" id="UP001597318"/>
    </source>
</evidence>
<gene>
    <name evidence="1" type="ORF">ACFSKK_16575</name>
</gene>
<sequence length="502" mass="57631">MTEILEKLGVLAAQQRLVPFMGAGCSASMMPDWDSLVMEMAEGIGHTSATFDNLDIAQKYVDTFGRDKFCEFLQSKLEITDFDDGKGYIHLTMMNMGVPAIYTTNQDNVMEKAFEKYGRKHRIIVQLKDFAEVKLSELLYIKFHGDLNNPETIVFTKEDYKKRMSDPLNALNIRLRADLLAKNLLFVGYSFRDINIQEMFAELQEAFYGQLPNSYMIAYRYSSELQSLCDKYGIVLIDPMKEIPDAKGYSEAFETFLKYMLEEARSKKFDDEMKEFFTPSSPIPVKVVSKQEVILLQETIKKNPFSTSIKLFREICDISDIPSDYESHIVDAFVELAKKAESDKDTESLNAAIFNLHLKNLLNKFNVLAALMASANVRTPKSEYGGDRFFISMKGIKEATYIVIAAKAIEYIYRWGRKPTAPFSWNVDQWIERGSDIKVLPEQIQSYVTKWVDKMREDCKTVAEHPINRQQRLLKISPFASTSVSLTADEIDILRELMNLEL</sequence>
<organism evidence="1 2">
    <name type="scientific">Metabacillus endolithicus</name>
    <dbReference type="NCBI Taxonomy" id="1535204"/>
    <lineage>
        <taxon>Bacteria</taxon>
        <taxon>Bacillati</taxon>
        <taxon>Bacillota</taxon>
        <taxon>Bacilli</taxon>
        <taxon>Bacillales</taxon>
        <taxon>Bacillaceae</taxon>
        <taxon>Metabacillus</taxon>
    </lineage>
</organism>
<dbReference type="RefSeq" id="WP_247338914.1">
    <property type="nucleotide sequence ID" value="NZ_CP095550.1"/>
</dbReference>